<name>I7LWS0_TETTS</name>
<evidence type="ECO:0000313" key="1">
    <source>
        <dbReference type="EMBL" id="EAS02737.1"/>
    </source>
</evidence>
<keyword evidence="2" id="KW-1185">Reference proteome</keyword>
<dbReference type="GeneID" id="7836208"/>
<accession>I7LWS0</accession>
<dbReference type="Proteomes" id="UP000009168">
    <property type="component" value="Unassembled WGS sequence"/>
</dbReference>
<gene>
    <name evidence="1" type="ORF">TTHERM_00348270</name>
</gene>
<dbReference type="RefSeq" id="XP_001022982.1">
    <property type="nucleotide sequence ID" value="XM_001022982.1"/>
</dbReference>
<dbReference type="EMBL" id="GG662523">
    <property type="protein sequence ID" value="EAS02737.1"/>
    <property type="molecule type" value="Genomic_DNA"/>
</dbReference>
<reference evidence="2" key="1">
    <citation type="journal article" date="2006" name="PLoS Biol.">
        <title>Macronuclear genome sequence of the ciliate Tetrahymena thermophila, a model eukaryote.</title>
        <authorList>
            <person name="Eisen J.A."/>
            <person name="Coyne R.S."/>
            <person name="Wu M."/>
            <person name="Wu D."/>
            <person name="Thiagarajan M."/>
            <person name="Wortman J.R."/>
            <person name="Badger J.H."/>
            <person name="Ren Q."/>
            <person name="Amedeo P."/>
            <person name="Jones K.M."/>
            <person name="Tallon L.J."/>
            <person name="Delcher A.L."/>
            <person name="Salzberg S.L."/>
            <person name="Silva J.C."/>
            <person name="Haas B.J."/>
            <person name="Majoros W.H."/>
            <person name="Farzad M."/>
            <person name="Carlton J.M."/>
            <person name="Smith R.K. Jr."/>
            <person name="Garg J."/>
            <person name="Pearlman R.E."/>
            <person name="Karrer K.M."/>
            <person name="Sun L."/>
            <person name="Manning G."/>
            <person name="Elde N.C."/>
            <person name="Turkewitz A.P."/>
            <person name="Asai D.J."/>
            <person name="Wilkes D.E."/>
            <person name="Wang Y."/>
            <person name="Cai H."/>
            <person name="Collins K."/>
            <person name="Stewart B.A."/>
            <person name="Lee S.R."/>
            <person name="Wilamowska K."/>
            <person name="Weinberg Z."/>
            <person name="Ruzzo W.L."/>
            <person name="Wloga D."/>
            <person name="Gaertig J."/>
            <person name="Frankel J."/>
            <person name="Tsao C.-C."/>
            <person name="Gorovsky M.A."/>
            <person name="Keeling P.J."/>
            <person name="Waller R.F."/>
            <person name="Patron N.J."/>
            <person name="Cherry J.M."/>
            <person name="Stover N.A."/>
            <person name="Krieger C.J."/>
            <person name="del Toro C."/>
            <person name="Ryder H.F."/>
            <person name="Williamson S.C."/>
            <person name="Barbeau R.A."/>
            <person name="Hamilton E.P."/>
            <person name="Orias E."/>
        </authorList>
    </citation>
    <scope>NUCLEOTIDE SEQUENCE [LARGE SCALE GENOMIC DNA]</scope>
    <source>
        <strain evidence="2">SB210</strain>
    </source>
</reference>
<dbReference type="KEGG" id="tet:TTHERM_00348270"/>
<dbReference type="InParanoid" id="I7LWS0"/>
<protein>
    <submittedName>
        <fullName evidence="1">Uncharacterized protein</fullName>
    </submittedName>
</protein>
<evidence type="ECO:0000313" key="2">
    <source>
        <dbReference type="Proteomes" id="UP000009168"/>
    </source>
</evidence>
<sequence length="49" mass="5974">MRKQILEIYQKKFDDYFGADSGNGVKLKDKLFQKILLNYFQRMKEQNKN</sequence>
<proteinExistence type="predicted"/>
<dbReference type="HOGENOM" id="CLU_3145827_0_0_1"/>
<dbReference type="AlphaFoldDB" id="I7LWS0"/>
<organism evidence="1 2">
    <name type="scientific">Tetrahymena thermophila (strain SB210)</name>
    <dbReference type="NCBI Taxonomy" id="312017"/>
    <lineage>
        <taxon>Eukaryota</taxon>
        <taxon>Sar</taxon>
        <taxon>Alveolata</taxon>
        <taxon>Ciliophora</taxon>
        <taxon>Intramacronucleata</taxon>
        <taxon>Oligohymenophorea</taxon>
        <taxon>Hymenostomatida</taxon>
        <taxon>Tetrahymenina</taxon>
        <taxon>Tetrahymenidae</taxon>
        <taxon>Tetrahymena</taxon>
    </lineage>
</organism>